<keyword evidence="11" id="KW-1185">Reference proteome</keyword>
<gene>
    <name evidence="8 10" type="primary">corA</name>
    <name evidence="10" type="ORF">L6773_19935</name>
</gene>
<feature type="transmembrane region" description="Helical" evidence="8">
    <location>
        <begin position="354"/>
        <end position="374"/>
    </location>
</feature>
<comment type="function">
    <text evidence="8">Mediates influx of magnesium ions.</text>
</comment>
<keyword evidence="3 8" id="KW-0813">Transport</keyword>
<evidence type="ECO:0000256" key="7">
    <source>
        <dbReference type="ARBA" id="ARBA00023136"/>
    </source>
</evidence>
<evidence type="ECO:0000313" key="10">
    <source>
        <dbReference type="EMBL" id="MCG2590850.1"/>
    </source>
</evidence>
<evidence type="ECO:0000256" key="5">
    <source>
        <dbReference type="ARBA" id="ARBA00022692"/>
    </source>
</evidence>
<name>A0ABS9KJ28_9BACT</name>
<evidence type="ECO:0000256" key="1">
    <source>
        <dbReference type="ARBA" id="ARBA00004651"/>
    </source>
</evidence>
<dbReference type="SUPFAM" id="SSF143865">
    <property type="entry name" value="CorA soluble domain-like"/>
    <property type="match status" value="1"/>
</dbReference>
<dbReference type="Pfam" id="PF01544">
    <property type="entry name" value="CorA"/>
    <property type="match status" value="1"/>
</dbReference>
<dbReference type="RefSeq" id="WP_237856349.1">
    <property type="nucleotide sequence ID" value="NZ_JAKLWS010000046.1"/>
</dbReference>
<dbReference type="InterPro" id="IPR004488">
    <property type="entry name" value="Mg/Co-transport_prot_CorA"/>
</dbReference>
<dbReference type="InterPro" id="IPR002523">
    <property type="entry name" value="MgTranspt_CorA/ZnTranspt_ZntB"/>
</dbReference>
<comment type="subcellular location">
    <subcellularLocation>
        <location evidence="1">Cell membrane</location>
        <topology evidence="1">Multi-pass membrane protein</topology>
    </subcellularLocation>
    <subcellularLocation>
        <location evidence="8">Membrane</location>
        <topology evidence="8">Multi-pass membrane protein</topology>
    </subcellularLocation>
</comment>
<evidence type="ECO:0000256" key="8">
    <source>
        <dbReference type="RuleBase" id="RU362010"/>
    </source>
</evidence>
<comment type="caution">
    <text evidence="10">The sequence shown here is derived from an EMBL/GenBank/DDBJ whole genome shotgun (WGS) entry which is preliminary data.</text>
</comment>
<organism evidence="10 11">
    <name type="scientific">Rhodohalobacter sulfatireducens</name>
    <dbReference type="NCBI Taxonomy" id="2911366"/>
    <lineage>
        <taxon>Bacteria</taxon>
        <taxon>Pseudomonadati</taxon>
        <taxon>Balneolota</taxon>
        <taxon>Balneolia</taxon>
        <taxon>Balneolales</taxon>
        <taxon>Balneolaceae</taxon>
        <taxon>Rhodohalobacter</taxon>
    </lineage>
</organism>
<evidence type="ECO:0000256" key="6">
    <source>
        <dbReference type="ARBA" id="ARBA00022989"/>
    </source>
</evidence>
<keyword evidence="8" id="KW-0460">Magnesium</keyword>
<sequence>MKERAKNAARKLQSTLVPKPFKRSAKKPPGQKPGTAIYTGEQHLDEVRMIVHDFSEQHYDVIPIEKIESSESFLQSDSKTWIQVQGLHDIEKLRTVWDYFELHPLIHEDIVNMSQRPKIEEYEDSIFVVMRMITHKNQDAESHGLHTEQISIVLGENYVLSFQERDDPVFDPIIKRLQMENTRLRKLGSDYLAYALIDTIVDHYYQALDLIGHSIEEIEELVIEDPREKHLQKIHSMRRELVHFRKSVWSLRDGLNSLIRDESPLISDEVKVFIRDVYDHLVQVIDSIETSREMVFGLYDMYMSGLSNRMNEVMKVLTIIATIFMPLTFVAGIYGMNFNPEASPLNMPELNWYFGYPAAWIVMLILAFIMAFYFKRKGWL</sequence>
<dbReference type="Gene3D" id="3.30.460.20">
    <property type="entry name" value="CorA soluble domain-like"/>
    <property type="match status" value="1"/>
</dbReference>
<keyword evidence="6 8" id="KW-1133">Transmembrane helix</keyword>
<evidence type="ECO:0000256" key="9">
    <source>
        <dbReference type="SAM" id="MobiDB-lite"/>
    </source>
</evidence>
<dbReference type="PANTHER" id="PTHR46494">
    <property type="entry name" value="CORA FAMILY METAL ION TRANSPORTER (EUROFUNG)"/>
    <property type="match status" value="1"/>
</dbReference>
<feature type="region of interest" description="Disordered" evidence="9">
    <location>
        <begin position="1"/>
        <end position="34"/>
    </location>
</feature>
<dbReference type="NCBIfam" id="TIGR00383">
    <property type="entry name" value="corA"/>
    <property type="match status" value="1"/>
</dbReference>
<dbReference type="Gene3D" id="1.20.58.340">
    <property type="entry name" value="Magnesium transport protein CorA, transmembrane region"/>
    <property type="match status" value="2"/>
</dbReference>
<evidence type="ECO:0000256" key="4">
    <source>
        <dbReference type="ARBA" id="ARBA00022475"/>
    </source>
</evidence>
<dbReference type="InterPro" id="IPR045861">
    <property type="entry name" value="CorA_cytoplasmic_dom"/>
</dbReference>
<dbReference type="SUPFAM" id="SSF144083">
    <property type="entry name" value="Magnesium transport protein CorA, transmembrane region"/>
    <property type="match status" value="1"/>
</dbReference>
<proteinExistence type="inferred from homology"/>
<keyword evidence="4 8" id="KW-1003">Cell membrane</keyword>
<reference evidence="10" key="2">
    <citation type="submission" date="2024-05" db="EMBL/GenBank/DDBJ databases">
        <title>Rhodohalobacter halophilus gen. nov., sp. nov., a moderately halophilic member of the family Balneolaceae.</title>
        <authorList>
            <person name="Xia J."/>
        </authorList>
    </citation>
    <scope>NUCLEOTIDE SEQUENCE</scope>
    <source>
        <strain evidence="10">WB101</strain>
    </source>
</reference>
<feature type="transmembrane region" description="Helical" evidence="8">
    <location>
        <begin position="313"/>
        <end position="334"/>
    </location>
</feature>
<evidence type="ECO:0000313" key="11">
    <source>
        <dbReference type="Proteomes" id="UP001165366"/>
    </source>
</evidence>
<dbReference type="EMBL" id="JAKLWS010000046">
    <property type="protein sequence ID" value="MCG2590850.1"/>
    <property type="molecule type" value="Genomic_DNA"/>
</dbReference>
<keyword evidence="7 8" id="KW-0472">Membrane</keyword>
<comment type="similarity">
    <text evidence="2 8">Belongs to the CorA metal ion transporter (MIT) (TC 1.A.35) family.</text>
</comment>
<dbReference type="InterPro" id="IPR045863">
    <property type="entry name" value="CorA_TM1_TM2"/>
</dbReference>
<keyword evidence="5 8" id="KW-0812">Transmembrane</keyword>
<evidence type="ECO:0000256" key="3">
    <source>
        <dbReference type="ARBA" id="ARBA00022448"/>
    </source>
</evidence>
<dbReference type="CDD" id="cd12828">
    <property type="entry name" value="TmCorA-like_1"/>
    <property type="match status" value="1"/>
</dbReference>
<dbReference type="PANTHER" id="PTHR46494:SF1">
    <property type="entry name" value="CORA FAMILY METAL ION TRANSPORTER (EUROFUNG)"/>
    <property type="match status" value="1"/>
</dbReference>
<protein>
    <recommendedName>
        <fullName evidence="8">Magnesium transport protein CorA</fullName>
    </recommendedName>
</protein>
<dbReference type="Proteomes" id="UP001165366">
    <property type="component" value="Unassembled WGS sequence"/>
</dbReference>
<keyword evidence="8" id="KW-0406">Ion transport</keyword>
<evidence type="ECO:0000256" key="2">
    <source>
        <dbReference type="ARBA" id="ARBA00009765"/>
    </source>
</evidence>
<accession>A0ABS9KJ28</accession>
<reference evidence="10" key="1">
    <citation type="submission" date="2022-01" db="EMBL/GenBank/DDBJ databases">
        <authorList>
            <person name="Wang Y."/>
        </authorList>
    </citation>
    <scope>NUCLEOTIDE SEQUENCE</scope>
    <source>
        <strain evidence="10">WB101</strain>
    </source>
</reference>